<dbReference type="Proteomes" id="UP000238954">
    <property type="component" value="Chromosome"/>
</dbReference>
<dbReference type="GO" id="GO:0031956">
    <property type="term" value="F:medium-chain fatty acid-CoA ligase activity"/>
    <property type="evidence" value="ECO:0007669"/>
    <property type="project" value="TreeGrafter"/>
</dbReference>
<evidence type="ECO:0000256" key="2">
    <source>
        <dbReference type="ARBA" id="ARBA00022598"/>
    </source>
</evidence>
<keyword evidence="2" id="KW-0436">Ligase</keyword>
<evidence type="ECO:0000256" key="1">
    <source>
        <dbReference type="ARBA" id="ARBA00006432"/>
    </source>
</evidence>
<gene>
    <name evidence="5" type="ORF">CVO77_07630</name>
</gene>
<dbReference type="AlphaFoldDB" id="A0A2S8B7G0"/>
<comment type="similarity">
    <text evidence="1">Belongs to the ATP-dependent AMP-binding enzyme family.</text>
</comment>
<proteinExistence type="inferred from homology"/>
<dbReference type="OrthoDB" id="9803968at2"/>
<feature type="domain" description="AMP-dependent synthetase/ligase" evidence="3">
    <location>
        <begin position="6"/>
        <end position="360"/>
    </location>
</feature>
<dbReference type="RefSeq" id="WP_105998606.1">
    <property type="nucleotide sequence ID" value="NZ_CM009578.1"/>
</dbReference>
<reference evidence="6" key="1">
    <citation type="submission" date="2017-11" db="EMBL/GenBank/DDBJ databases">
        <title>The complete genome sequence of Sphingopyxis pomeranensis sp. nov. strain WS5A3p.</title>
        <authorList>
            <person name="Kaminski M.A."/>
        </authorList>
    </citation>
    <scope>NUCLEOTIDE SEQUENCE [LARGE SCALE GENOMIC DNA]</scope>
    <source>
        <strain evidence="6">WS5A3p</strain>
    </source>
</reference>
<dbReference type="PROSITE" id="PS00455">
    <property type="entry name" value="AMP_BINDING"/>
    <property type="match status" value="1"/>
</dbReference>
<organism evidence="5 6">
    <name type="scientific">Sphingopyxis lindanitolerans</name>
    <dbReference type="NCBI Taxonomy" id="2054227"/>
    <lineage>
        <taxon>Bacteria</taxon>
        <taxon>Pseudomonadati</taxon>
        <taxon>Pseudomonadota</taxon>
        <taxon>Alphaproteobacteria</taxon>
        <taxon>Sphingomonadales</taxon>
        <taxon>Sphingomonadaceae</taxon>
        <taxon>Sphingopyxis</taxon>
    </lineage>
</organism>
<dbReference type="InterPro" id="IPR020845">
    <property type="entry name" value="AMP-binding_CS"/>
</dbReference>
<dbReference type="InterPro" id="IPR025110">
    <property type="entry name" value="AMP-bd_C"/>
</dbReference>
<feature type="domain" description="AMP-binding enzyme C-terminal" evidence="4">
    <location>
        <begin position="414"/>
        <end position="492"/>
    </location>
</feature>
<dbReference type="PANTHER" id="PTHR43201:SF5">
    <property type="entry name" value="MEDIUM-CHAIN ACYL-COA LIGASE ACSF2, MITOCHONDRIAL"/>
    <property type="match status" value="1"/>
</dbReference>
<dbReference type="GO" id="GO:0006631">
    <property type="term" value="P:fatty acid metabolic process"/>
    <property type="evidence" value="ECO:0007669"/>
    <property type="project" value="TreeGrafter"/>
</dbReference>
<evidence type="ECO:0000313" key="6">
    <source>
        <dbReference type="Proteomes" id="UP000238954"/>
    </source>
</evidence>
<comment type="caution">
    <text evidence="5">The sequence shown here is derived from an EMBL/GenBank/DDBJ whole genome shotgun (WGS) entry which is preliminary data.</text>
</comment>
<dbReference type="Pfam" id="PF13193">
    <property type="entry name" value="AMP-binding_C"/>
    <property type="match status" value="1"/>
</dbReference>
<dbReference type="Pfam" id="PF00501">
    <property type="entry name" value="AMP-binding"/>
    <property type="match status" value="1"/>
</dbReference>
<dbReference type="InterPro" id="IPR045851">
    <property type="entry name" value="AMP-bd_C_sf"/>
</dbReference>
<protein>
    <submittedName>
        <fullName evidence="5">Acyl-CoA synthetase</fullName>
    </submittedName>
</protein>
<dbReference type="InterPro" id="IPR000873">
    <property type="entry name" value="AMP-dep_synth/lig_dom"/>
</dbReference>
<dbReference type="EMBL" id="PHFW01000002">
    <property type="protein sequence ID" value="PQM28352.1"/>
    <property type="molecule type" value="Genomic_DNA"/>
</dbReference>
<name>A0A2S8B7G0_9SPHN</name>
<keyword evidence="6" id="KW-1185">Reference proteome</keyword>
<evidence type="ECO:0000259" key="3">
    <source>
        <dbReference type="Pfam" id="PF00501"/>
    </source>
</evidence>
<evidence type="ECO:0000313" key="5">
    <source>
        <dbReference type="EMBL" id="PQM28352.1"/>
    </source>
</evidence>
<dbReference type="PANTHER" id="PTHR43201">
    <property type="entry name" value="ACYL-COA SYNTHETASE"/>
    <property type="match status" value="1"/>
</dbReference>
<sequence length="514" mass="56020">MHPSVHASTTPDKAAVVVAETGETISYAELDAASNRAAQLFRAHGLGHEDVVAFMLDNTPYYYGLTWGAQRAGLRYVCISSRLTQDETDYILENSGAKLLIASASLAAAAQQLTTRIERYSMGGDIAGWPKIENELATMPAERVADERAGVDMLYSSGTTGRPKGVKVPLPEEPAIDAPNSLVLLAAAAFGLSADSIYLSPAPLYHAAPLRWSMTVHRVGGTVVLMKKFDPEGALAAIQHYRCNAAQFVPTHFVRMLKLPDAIRAQYDVTSMKSAIHAAAPCPVPVKQAMIDWWGPVLLEYYAGSEGNGMTFASSQDWLAHKGTVGRALNGLVHIVGEDNETEVPVGEEGAVFFESESVFEYHDDPEKTASSRNSKGWSTLGDVGKVDEEGFLYLTDRKSFMIISGGVNIYPQEIENHLVTHPKVADVAVVGGPHEEMGEEVIAVIQPVDMADATDAFRDELMRYAREKLSGVKVPRRIDFLDALPRHDTGKLYKRLLRDRYWEKAKAETGAGV</sequence>
<dbReference type="Gene3D" id="3.40.50.12780">
    <property type="entry name" value="N-terminal domain of ligase-like"/>
    <property type="match status" value="1"/>
</dbReference>
<dbReference type="Gene3D" id="3.30.300.30">
    <property type="match status" value="1"/>
</dbReference>
<accession>A0A2S8B7G0</accession>
<dbReference type="InterPro" id="IPR042099">
    <property type="entry name" value="ANL_N_sf"/>
</dbReference>
<evidence type="ECO:0000259" key="4">
    <source>
        <dbReference type="Pfam" id="PF13193"/>
    </source>
</evidence>
<dbReference type="SUPFAM" id="SSF56801">
    <property type="entry name" value="Acetyl-CoA synthetase-like"/>
    <property type="match status" value="1"/>
</dbReference>